<sequence length="302" mass="33522">MKALWTFLFCGVLLTITACTPAANQTFAPPAQELPQPAAATPPGQYNAGIPHDQYNAETEPSQHNAANASGTAGSAASSENTQVAAKIPILMYHSISETPKHDLRVPPRLFEQQLQHLKEAGYQTLSFKELEDWTAGKPLPAKPVVITLDDGYRDNYTAAFPILKKLNMKATVFMTIDHLDQETNLTAQMIKEMHESGFVEFGSHALTHVRLTEHKDNDRLRAEIVQSKYELEKLTGTPVTSFCYPYGAYNEQALAYVKEAGYKFAVAMDEGVAELSQGVYTLLRIYIPSSMTMDQFKKKFP</sequence>
<dbReference type="Pfam" id="PF01522">
    <property type="entry name" value="Polysacc_deac_1"/>
    <property type="match status" value="1"/>
</dbReference>
<name>A0A292YK39_9BACL</name>
<dbReference type="PROSITE" id="PS51677">
    <property type="entry name" value="NODB"/>
    <property type="match status" value="1"/>
</dbReference>
<feature type="region of interest" description="Disordered" evidence="3">
    <location>
        <begin position="32"/>
        <end position="78"/>
    </location>
</feature>
<gene>
    <name evidence="6" type="ORF">EFBL_0469</name>
</gene>
<dbReference type="PROSITE" id="PS51257">
    <property type="entry name" value="PROKAR_LIPOPROTEIN"/>
    <property type="match status" value="1"/>
</dbReference>
<evidence type="ECO:0000259" key="5">
    <source>
        <dbReference type="PROSITE" id="PS51677"/>
    </source>
</evidence>
<evidence type="ECO:0000256" key="4">
    <source>
        <dbReference type="SAM" id="SignalP"/>
    </source>
</evidence>
<dbReference type="InterPro" id="IPR011330">
    <property type="entry name" value="Glyco_hydro/deAcase_b/a-brl"/>
</dbReference>
<feature type="compositionally biased region" description="Low complexity" evidence="3">
    <location>
        <begin position="65"/>
        <end position="78"/>
    </location>
</feature>
<dbReference type="Gene3D" id="3.20.20.370">
    <property type="entry name" value="Glycoside hydrolase/deacetylase"/>
    <property type="match status" value="1"/>
</dbReference>
<dbReference type="RefSeq" id="WP_096180560.1">
    <property type="nucleotide sequence ID" value="NZ_BDUF01000010.1"/>
</dbReference>
<dbReference type="InterPro" id="IPR002509">
    <property type="entry name" value="NODB_dom"/>
</dbReference>
<dbReference type="PANTHER" id="PTHR34216">
    <property type="match status" value="1"/>
</dbReference>
<keyword evidence="7" id="KW-1185">Reference proteome</keyword>
<dbReference type="CDD" id="cd10918">
    <property type="entry name" value="CE4_NodB_like_5s_6s"/>
    <property type="match status" value="1"/>
</dbReference>
<feature type="domain" description="NodB homology" evidence="5">
    <location>
        <begin position="143"/>
        <end position="302"/>
    </location>
</feature>
<dbReference type="AlphaFoldDB" id="A0A292YK39"/>
<comment type="subcellular location">
    <subcellularLocation>
        <location evidence="1">Secreted</location>
    </subcellularLocation>
</comment>
<keyword evidence="2 4" id="KW-0732">Signal</keyword>
<dbReference type="Proteomes" id="UP000217785">
    <property type="component" value="Unassembled WGS sequence"/>
</dbReference>
<feature type="chain" id="PRO_5038378452" description="NodB homology domain-containing protein" evidence="4">
    <location>
        <begin position="23"/>
        <end position="302"/>
    </location>
</feature>
<dbReference type="GO" id="GO:0016810">
    <property type="term" value="F:hydrolase activity, acting on carbon-nitrogen (but not peptide) bonds"/>
    <property type="evidence" value="ECO:0007669"/>
    <property type="project" value="InterPro"/>
</dbReference>
<feature type="compositionally biased region" description="Low complexity" evidence="3">
    <location>
        <begin position="32"/>
        <end position="43"/>
    </location>
</feature>
<evidence type="ECO:0000256" key="2">
    <source>
        <dbReference type="ARBA" id="ARBA00022729"/>
    </source>
</evidence>
<dbReference type="EMBL" id="BDUF01000010">
    <property type="protein sequence ID" value="GAX88855.1"/>
    <property type="molecule type" value="Genomic_DNA"/>
</dbReference>
<dbReference type="GO" id="GO:0005576">
    <property type="term" value="C:extracellular region"/>
    <property type="evidence" value="ECO:0007669"/>
    <property type="project" value="UniProtKB-SubCell"/>
</dbReference>
<dbReference type="OrthoDB" id="9778320at2"/>
<evidence type="ECO:0000256" key="3">
    <source>
        <dbReference type="SAM" id="MobiDB-lite"/>
    </source>
</evidence>
<protein>
    <recommendedName>
        <fullName evidence="5">NodB homology domain-containing protein</fullName>
    </recommendedName>
</protein>
<proteinExistence type="predicted"/>
<dbReference type="PANTHER" id="PTHR34216:SF3">
    <property type="entry name" value="POLY-BETA-1,6-N-ACETYL-D-GLUCOSAMINE N-DEACETYLASE"/>
    <property type="match status" value="1"/>
</dbReference>
<evidence type="ECO:0000256" key="1">
    <source>
        <dbReference type="ARBA" id="ARBA00004613"/>
    </source>
</evidence>
<comment type="caution">
    <text evidence="6">The sequence shown here is derived from an EMBL/GenBank/DDBJ whole genome shotgun (WGS) entry which is preliminary data.</text>
</comment>
<dbReference type="InterPro" id="IPR051398">
    <property type="entry name" value="Polysacch_Deacetylase"/>
</dbReference>
<accession>A0A292YK39</accession>
<feature type="signal peptide" evidence="4">
    <location>
        <begin position="1"/>
        <end position="22"/>
    </location>
</feature>
<dbReference type="GO" id="GO:0005975">
    <property type="term" value="P:carbohydrate metabolic process"/>
    <property type="evidence" value="ECO:0007669"/>
    <property type="project" value="InterPro"/>
</dbReference>
<organism evidence="6 7">
    <name type="scientific">Effusibacillus lacus</name>
    <dbReference type="NCBI Taxonomy" id="1348429"/>
    <lineage>
        <taxon>Bacteria</taxon>
        <taxon>Bacillati</taxon>
        <taxon>Bacillota</taxon>
        <taxon>Bacilli</taxon>
        <taxon>Bacillales</taxon>
        <taxon>Alicyclobacillaceae</taxon>
        <taxon>Effusibacillus</taxon>
    </lineage>
</organism>
<evidence type="ECO:0000313" key="7">
    <source>
        <dbReference type="Proteomes" id="UP000217785"/>
    </source>
</evidence>
<dbReference type="SUPFAM" id="SSF88713">
    <property type="entry name" value="Glycoside hydrolase/deacetylase"/>
    <property type="match status" value="1"/>
</dbReference>
<evidence type="ECO:0000313" key="6">
    <source>
        <dbReference type="EMBL" id="GAX88855.1"/>
    </source>
</evidence>
<reference evidence="7" key="1">
    <citation type="submission" date="2017-07" db="EMBL/GenBank/DDBJ databases">
        <title>Draft genome sequence of Effusibacillus lacus strain skLN1.</title>
        <authorList>
            <person name="Watanabe M."/>
            <person name="Kojima H."/>
            <person name="Fukui M."/>
        </authorList>
    </citation>
    <scope>NUCLEOTIDE SEQUENCE [LARGE SCALE GENOMIC DNA]</scope>
    <source>
        <strain evidence="7">skLN1</strain>
    </source>
</reference>